<comment type="caution">
    <text evidence="1">The sequence shown here is derived from an EMBL/GenBank/DDBJ whole genome shotgun (WGS) entry which is preliminary data.</text>
</comment>
<dbReference type="Gene3D" id="1.25.10.10">
    <property type="entry name" value="Leucine-rich Repeat Variant"/>
    <property type="match status" value="1"/>
</dbReference>
<accession>A0AAV4RYV8</accession>
<proteinExistence type="predicted"/>
<reference evidence="1 2" key="1">
    <citation type="submission" date="2021-06" db="EMBL/GenBank/DDBJ databases">
        <title>Caerostris extrusa draft genome.</title>
        <authorList>
            <person name="Kono N."/>
            <person name="Arakawa K."/>
        </authorList>
    </citation>
    <scope>NUCLEOTIDE SEQUENCE [LARGE SCALE GENOMIC DNA]</scope>
</reference>
<dbReference type="PANTHER" id="PTHR12363:SF42">
    <property type="entry name" value="TRANSPORTIN-3"/>
    <property type="match status" value="1"/>
</dbReference>
<dbReference type="AlphaFoldDB" id="A0AAV4RYV8"/>
<sequence length="142" mass="15829">FLQWIPIAFLQCPTIKPILQCAIMALALDHKDANTSVVKFFHDFIKGARVQDVNKLAQDTPSFHQRRALTQALLAEQGQNLVNTVIHASVFCLPTYMLSNAADVLYDLVLYDKETLKGWLENALRLLPSQSSSGTITATRSN</sequence>
<name>A0AAV4RYV8_CAEEX</name>
<dbReference type="Proteomes" id="UP001054945">
    <property type="component" value="Unassembled WGS sequence"/>
</dbReference>
<dbReference type="GO" id="GO:0005737">
    <property type="term" value="C:cytoplasm"/>
    <property type="evidence" value="ECO:0007669"/>
    <property type="project" value="TreeGrafter"/>
</dbReference>
<protein>
    <submittedName>
        <fullName evidence="1">Transportin-3</fullName>
    </submittedName>
</protein>
<dbReference type="EMBL" id="BPLR01008521">
    <property type="protein sequence ID" value="GIY25317.1"/>
    <property type="molecule type" value="Genomic_DNA"/>
</dbReference>
<dbReference type="GO" id="GO:0006606">
    <property type="term" value="P:protein import into nucleus"/>
    <property type="evidence" value="ECO:0007669"/>
    <property type="project" value="TreeGrafter"/>
</dbReference>
<evidence type="ECO:0000313" key="1">
    <source>
        <dbReference type="EMBL" id="GIY25317.1"/>
    </source>
</evidence>
<dbReference type="PANTHER" id="PTHR12363">
    <property type="entry name" value="TRANSPORTIN 3 AND IMPORTIN 13"/>
    <property type="match status" value="1"/>
</dbReference>
<gene>
    <name evidence="1" type="primary">Tnpo3</name>
    <name evidence="1" type="ORF">CEXT_592451</name>
</gene>
<keyword evidence="2" id="KW-1185">Reference proteome</keyword>
<dbReference type="InterPro" id="IPR011989">
    <property type="entry name" value="ARM-like"/>
</dbReference>
<organism evidence="1 2">
    <name type="scientific">Caerostris extrusa</name>
    <name type="common">Bark spider</name>
    <name type="synonym">Caerostris bankana</name>
    <dbReference type="NCBI Taxonomy" id="172846"/>
    <lineage>
        <taxon>Eukaryota</taxon>
        <taxon>Metazoa</taxon>
        <taxon>Ecdysozoa</taxon>
        <taxon>Arthropoda</taxon>
        <taxon>Chelicerata</taxon>
        <taxon>Arachnida</taxon>
        <taxon>Araneae</taxon>
        <taxon>Araneomorphae</taxon>
        <taxon>Entelegynae</taxon>
        <taxon>Araneoidea</taxon>
        <taxon>Araneidae</taxon>
        <taxon>Caerostris</taxon>
    </lineage>
</organism>
<dbReference type="InterPro" id="IPR051345">
    <property type="entry name" value="Importin_beta-like_NTR"/>
</dbReference>
<feature type="non-terminal residue" evidence="1">
    <location>
        <position position="1"/>
    </location>
</feature>
<evidence type="ECO:0000313" key="2">
    <source>
        <dbReference type="Proteomes" id="UP001054945"/>
    </source>
</evidence>